<gene>
    <name evidence="1" type="ORF">GMARGA_LOCUS33550</name>
</gene>
<comment type="caution">
    <text evidence="1">The sequence shown here is derived from an EMBL/GenBank/DDBJ whole genome shotgun (WGS) entry which is preliminary data.</text>
</comment>
<reference evidence="1 2" key="1">
    <citation type="submission" date="2021-06" db="EMBL/GenBank/DDBJ databases">
        <authorList>
            <person name="Kallberg Y."/>
            <person name="Tangrot J."/>
            <person name="Rosling A."/>
        </authorList>
    </citation>
    <scope>NUCLEOTIDE SEQUENCE [LARGE SCALE GENOMIC DNA]</scope>
    <source>
        <strain evidence="1 2">120-4 pot B 10/14</strain>
    </source>
</reference>
<evidence type="ECO:0000313" key="2">
    <source>
        <dbReference type="Proteomes" id="UP000789901"/>
    </source>
</evidence>
<sequence>YDVVYYAQWGKKCVALKHIVEVGNAESEHKVLIKTIKALISIKSTTSMECQTKTIHENIFTVWHAQNVAINPDNNGIRIITDFGTSNASSNNIVDT</sequence>
<protein>
    <submittedName>
        <fullName evidence="1">37647_t:CDS:1</fullName>
    </submittedName>
</protein>
<dbReference type="EMBL" id="CAJVQB010056128">
    <property type="protein sequence ID" value="CAG8837552.1"/>
    <property type="molecule type" value="Genomic_DNA"/>
</dbReference>
<accession>A0ABN7WPI4</accession>
<feature type="non-terminal residue" evidence="1">
    <location>
        <position position="1"/>
    </location>
</feature>
<organism evidence="1 2">
    <name type="scientific">Gigaspora margarita</name>
    <dbReference type="NCBI Taxonomy" id="4874"/>
    <lineage>
        <taxon>Eukaryota</taxon>
        <taxon>Fungi</taxon>
        <taxon>Fungi incertae sedis</taxon>
        <taxon>Mucoromycota</taxon>
        <taxon>Glomeromycotina</taxon>
        <taxon>Glomeromycetes</taxon>
        <taxon>Diversisporales</taxon>
        <taxon>Gigasporaceae</taxon>
        <taxon>Gigaspora</taxon>
    </lineage>
</organism>
<proteinExistence type="predicted"/>
<name>A0ABN7WPI4_GIGMA</name>
<dbReference type="Proteomes" id="UP000789901">
    <property type="component" value="Unassembled WGS sequence"/>
</dbReference>
<keyword evidence="2" id="KW-1185">Reference proteome</keyword>
<evidence type="ECO:0000313" key="1">
    <source>
        <dbReference type="EMBL" id="CAG8837552.1"/>
    </source>
</evidence>